<reference evidence="2" key="1">
    <citation type="journal article" date="2019" name="Int. J. Syst. Evol. Microbiol.">
        <title>The Global Catalogue of Microorganisms (GCM) 10K type strain sequencing project: providing services to taxonomists for standard genome sequencing and annotation.</title>
        <authorList>
            <consortium name="The Broad Institute Genomics Platform"/>
            <consortium name="The Broad Institute Genome Sequencing Center for Infectious Disease"/>
            <person name="Wu L."/>
            <person name="Ma J."/>
        </authorList>
    </citation>
    <scope>NUCLEOTIDE SEQUENCE [LARGE SCALE GENOMIC DNA]</scope>
    <source>
        <strain evidence="2">Q85</strain>
    </source>
</reference>
<name>A0ABW4NFJ6_9SPHN</name>
<dbReference type="EMBL" id="JBHUFC010000006">
    <property type="protein sequence ID" value="MFD1788910.1"/>
    <property type="molecule type" value="Genomic_DNA"/>
</dbReference>
<keyword evidence="2" id="KW-1185">Reference proteome</keyword>
<comment type="caution">
    <text evidence="1">The sequence shown here is derived from an EMBL/GenBank/DDBJ whole genome shotgun (WGS) entry which is preliminary data.</text>
</comment>
<dbReference type="RefSeq" id="WP_380941282.1">
    <property type="nucleotide sequence ID" value="NZ_JBHUFC010000006.1"/>
</dbReference>
<protein>
    <submittedName>
        <fullName evidence="1">Uncharacterized protein</fullName>
    </submittedName>
</protein>
<organism evidence="1 2">
    <name type="scientific">Sphingomonas floccifaciens</name>
    <dbReference type="NCBI Taxonomy" id="1844115"/>
    <lineage>
        <taxon>Bacteria</taxon>
        <taxon>Pseudomonadati</taxon>
        <taxon>Pseudomonadota</taxon>
        <taxon>Alphaproteobacteria</taxon>
        <taxon>Sphingomonadales</taxon>
        <taxon>Sphingomonadaceae</taxon>
        <taxon>Sphingomonas</taxon>
    </lineage>
</organism>
<proteinExistence type="predicted"/>
<sequence length="79" mass="8395">MDDVTREGHALVAAVRAAAGVHAVSWEALVPDSFTVNFAAEAVEEAAFADMAEAKRRLRDHICAVYGVSVRELGDLAVV</sequence>
<gene>
    <name evidence="1" type="ORF">ACFSC3_15195</name>
</gene>
<evidence type="ECO:0000313" key="1">
    <source>
        <dbReference type="EMBL" id="MFD1788910.1"/>
    </source>
</evidence>
<accession>A0ABW4NFJ6</accession>
<dbReference type="Proteomes" id="UP001597283">
    <property type="component" value="Unassembled WGS sequence"/>
</dbReference>
<evidence type="ECO:0000313" key="2">
    <source>
        <dbReference type="Proteomes" id="UP001597283"/>
    </source>
</evidence>